<dbReference type="PANTHER" id="PTHR47366">
    <property type="entry name" value="TWO-ON-TWO HEMOGLOBIN-3"/>
    <property type="match status" value="1"/>
</dbReference>
<protein>
    <submittedName>
        <fullName evidence="7">Group II truncated hemoglobin</fullName>
    </submittedName>
</protein>
<evidence type="ECO:0000256" key="1">
    <source>
        <dbReference type="ARBA" id="ARBA00001971"/>
    </source>
</evidence>
<dbReference type="PROSITE" id="PS01213">
    <property type="entry name" value="GLOBIN_FAM_2"/>
    <property type="match status" value="1"/>
</dbReference>
<dbReference type="Gene3D" id="1.10.490.10">
    <property type="entry name" value="Globins"/>
    <property type="match status" value="1"/>
</dbReference>
<evidence type="ECO:0000256" key="4">
    <source>
        <dbReference type="ARBA" id="ARBA00022723"/>
    </source>
</evidence>
<accession>A0ABP8GPW0</accession>
<comment type="similarity">
    <text evidence="6">Belongs to the truncated hemoglobin family. Group II subfamily.</text>
</comment>
<evidence type="ECO:0000256" key="3">
    <source>
        <dbReference type="ARBA" id="ARBA00022617"/>
    </source>
</evidence>
<dbReference type="Pfam" id="PF01152">
    <property type="entry name" value="Bac_globin"/>
    <property type="match status" value="1"/>
</dbReference>
<dbReference type="InterPro" id="IPR019795">
    <property type="entry name" value="Globin_bac-like_CS"/>
</dbReference>
<evidence type="ECO:0000256" key="6">
    <source>
        <dbReference type="ARBA" id="ARBA00034496"/>
    </source>
</evidence>
<dbReference type="RefSeq" id="WP_345247674.1">
    <property type="nucleotide sequence ID" value="NZ_BAABFO010000005.1"/>
</dbReference>
<keyword evidence="8" id="KW-1185">Reference proteome</keyword>
<keyword evidence="4" id="KW-0479">Metal-binding</keyword>
<comment type="caution">
    <text evidence="7">The sequence shown here is derived from an EMBL/GenBank/DDBJ whole genome shotgun (WGS) entry which is preliminary data.</text>
</comment>
<dbReference type="InterPro" id="IPR001486">
    <property type="entry name" value="Hemoglobin_trunc"/>
</dbReference>
<sequence>MQADNNTSTSPAATAEPAVTIFERIGGEEKVRALVDRFYDLMDLDDDLAELRAAHGPSLDNARNKLFWFLCGWMGGPDHYISRFGHPRLRARHLPFSIGRAERDQWVVCMGRAMQDVGVEPALAERLLGSFYETADWMRNRQEAP</sequence>
<comment type="cofactor">
    <cofactor evidence="1">
        <name>heme</name>
        <dbReference type="ChEBI" id="CHEBI:30413"/>
    </cofactor>
</comment>
<evidence type="ECO:0000256" key="2">
    <source>
        <dbReference type="ARBA" id="ARBA00022448"/>
    </source>
</evidence>
<dbReference type="PANTHER" id="PTHR47366:SF1">
    <property type="entry name" value="TWO-ON-TWO HEMOGLOBIN-3"/>
    <property type="match status" value="1"/>
</dbReference>
<evidence type="ECO:0000313" key="8">
    <source>
        <dbReference type="Proteomes" id="UP001501671"/>
    </source>
</evidence>
<dbReference type="InterPro" id="IPR044203">
    <property type="entry name" value="GlbO/GLB3-like"/>
</dbReference>
<keyword evidence="5" id="KW-0408">Iron</keyword>
<evidence type="ECO:0000313" key="7">
    <source>
        <dbReference type="EMBL" id="GAA4328212.1"/>
    </source>
</evidence>
<dbReference type="InterPro" id="IPR012292">
    <property type="entry name" value="Globin/Proto"/>
</dbReference>
<proteinExistence type="inferred from homology"/>
<evidence type="ECO:0000256" key="5">
    <source>
        <dbReference type="ARBA" id="ARBA00023004"/>
    </source>
</evidence>
<dbReference type="Proteomes" id="UP001501671">
    <property type="component" value="Unassembled WGS sequence"/>
</dbReference>
<name>A0ABP8GPW0_9BURK</name>
<organism evidence="7 8">
    <name type="scientific">Pigmentiphaga soli</name>
    <dbReference type="NCBI Taxonomy" id="1007095"/>
    <lineage>
        <taxon>Bacteria</taxon>
        <taxon>Pseudomonadati</taxon>
        <taxon>Pseudomonadota</taxon>
        <taxon>Betaproteobacteria</taxon>
        <taxon>Burkholderiales</taxon>
        <taxon>Alcaligenaceae</taxon>
        <taxon>Pigmentiphaga</taxon>
    </lineage>
</organism>
<dbReference type="EMBL" id="BAABFO010000005">
    <property type="protein sequence ID" value="GAA4328212.1"/>
    <property type="molecule type" value="Genomic_DNA"/>
</dbReference>
<reference evidence="8" key="1">
    <citation type="journal article" date="2019" name="Int. J. Syst. Evol. Microbiol.">
        <title>The Global Catalogue of Microorganisms (GCM) 10K type strain sequencing project: providing services to taxonomists for standard genome sequencing and annotation.</title>
        <authorList>
            <consortium name="The Broad Institute Genomics Platform"/>
            <consortium name="The Broad Institute Genome Sequencing Center for Infectious Disease"/>
            <person name="Wu L."/>
            <person name="Ma J."/>
        </authorList>
    </citation>
    <scope>NUCLEOTIDE SEQUENCE [LARGE SCALE GENOMIC DNA]</scope>
    <source>
        <strain evidence="8">JCM 17666</strain>
    </source>
</reference>
<keyword evidence="3" id="KW-0349">Heme</keyword>
<gene>
    <name evidence="7" type="ORF">GCM10023144_13790</name>
</gene>
<keyword evidence="2" id="KW-0813">Transport</keyword>
<dbReference type="InterPro" id="IPR009050">
    <property type="entry name" value="Globin-like_sf"/>
</dbReference>
<dbReference type="CDD" id="cd14773">
    <property type="entry name" value="TrHb2_PhHbO-like_O"/>
    <property type="match status" value="1"/>
</dbReference>
<dbReference type="SUPFAM" id="SSF46458">
    <property type="entry name" value="Globin-like"/>
    <property type="match status" value="1"/>
</dbReference>